<proteinExistence type="inferred from homology"/>
<evidence type="ECO:0000256" key="5">
    <source>
        <dbReference type="ARBA" id="ARBA00023002"/>
    </source>
</evidence>
<dbReference type="PANTHER" id="PTHR30038:SF0">
    <property type="entry name" value="TUNGSTEN-CONTAINING ALDEHYDE FERREDOXIN OXIDOREDUCTASE"/>
    <property type="match status" value="1"/>
</dbReference>
<evidence type="ECO:0000256" key="1">
    <source>
        <dbReference type="ARBA" id="ARBA00001966"/>
    </source>
</evidence>
<comment type="similarity">
    <text evidence="2">Belongs to the AOR/FOR family.</text>
</comment>
<dbReference type="InterPro" id="IPR036503">
    <property type="entry name" value="Ald_Fedxn_OxRdtase_N_sf"/>
</dbReference>
<dbReference type="InterPro" id="IPR036021">
    <property type="entry name" value="Tungsten_al_ferr_oxy-like_C"/>
</dbReference>
<dbReference type="Gene3D" id="1.10.599.10">
    <property type="entry name" value="Aldehyde Ferredoxin Oxidoreductase Protein, subunit A, domain 3"/>
    <property type="match status" value="1"/>
</dbReference>
<evidence type="ECO:0000256" key="7">
    <source>
        <dbReference type="ARBA" id="ARBA00023014"/>
    </source>
</evidence>
<comment type="cofactor">
    <cofactor evidence="1">
        <name>[4Fe-4S] cluster</name>
        <dbReference type="ChEBI" id="CHEBI:49883"/>
    </cofactor>
</comment>
<keyword evidence="4" id="KW-0479">Metal-binding</keyword>
<dbReference type="InterPro" id="IPR001203">
    <property type="entry name" value="OxRdtase_Ald_Fedxn_C"/>
</dbReference>
<dbReference type="GO" id="GO:0009055">
    <property type="term" value="F:electron transfer activity"/>
    <property type="evidence" value="ECO:0007669"/>
    <property type="project" value="InterPro"/>
</dbReference>
<protein>
    <submittedName>
        <fullName evidence="10">Aldehyde ferredoxin oxidoreductase</fullName>
    </submittedName>
</protein>
<keyword evidence="11" id="KW-1185">Reference proteome</keyword>
<dbReference type="RefSeq" id="WP_264843757.1">
    <property type="nucleotide sequence ID" value="NZ_AP025628.1"/>
</dbReference>
<dbReference type="AlphaFoldDB" id="A0AA35CIJ7"/>
<evidence type="ECO:0000313" key="10">
    <source>
        <dbReference type="EMBL" id="BDG59647.1"/>
    </source>
</evidence>
<dbReference type="InterPro" id="IPR013985">
    <property type="entry name" value="Ald_Fedxn_OxRdtase_dom3"/>
</dbReference>
<gene>
    <name evidence="10" type="ORF">caldi_07370</name>
</gene>
<dbReference type="GO" id="GO:0051539">
    <property type="term" value="F:4 iron, 4 sulfur cluster binding"/>
    <property type="evidence" value="ECO:0007669"/>
    <property type="project" value="UniProtKB-KW"/>
</dbReference>
<dbReference type="InterPro" id="IPR013984">
    <property type="entry name" value="Ald_Fedxn_OxRdtase_dom2"/>
</dbReference>
<name>A0AA35CIJ7_9FIRM</name>
<dbReference type="InterPro" id="IPR013983">
    <property type="entry name" value="Ald_Fedxn_OxRdtase_N"/>
</dbReference>
<dbReference type="PANTHER" id="PTHR30038">
    <property type="entry name" value="ALDEHYDE FERREDOXIN OXIDOREDUCTASE"/>
    <property type="match status" value="1"/>
</dbReference>
<evidence type="ECO:0000256" key="8">
    <source>
        <dbReference type="ARBA" id="ARBA00049934"/>
    </source>
</evidence>
<dbReference type="Gene3D" id="1.10.569.10">
    <property type="entry name" value="Aldehyde Ferredoxin Oxidoreductase Protein, subunit A, domain 2"/>
    <property type="match status" value="1"/>
</dbReference>
<dbReference type="Pfam" id="PF02730">
    <property type="entry name" value="AFOR_N"/>
    <property type="match status" value="1"/>
</dbReference>
<comment type="cofactor">
    <cofactor evidence="8">
        <name>tungstopterin</name>
        <dbReference type="ChEBI" id="CHEBI:30402"/>
    </cofactor>
</comment>
<dbReference type="GO" id="GO:0016625">
    <property type="term" value="F:oxidoreductase activity, acting on the aldehyde or oxo group of donors, iron-sulfur protein as acceptor"/>
    <property type="evidence" value="ECO:0007669"/>
    <property type="project" value="InterPro"/>
</dbReference>
<evidence type="ECO:0000256" key="4">
    <source>
        <dbReference type="ARBA" id="ARBA00022723"/>
    </source>
</evidence>
<dbReference type="SUPFAM" id="SSF48310">
    <property type="entry name" value="Aldehyde ferredoxin oxidoreductase, C-terminal domains"/>
    <property type="match status" value="1"/>
</dbReference>
<dbReference type="SUPFAM" id="SSF56228">
    <property type="entry name" value="Aldehyde ferredoxin oxidoreductase, N-terminal domain"/>
    <property type="match status" value="1"/>
</dbReference>
<dbReference type="EMBL" id="AP025628">
    <property type="protein sequence ID" value="BDG59647.1"/>
    <property type="molecule type" value="Genomic_DNA"/>
</dbReference>
<evidence type="ECO:0000256" key="2">
    <source>
        <dbReference type="ARBA" id="ARBA00011032"/>
    </source>
</evidence>
<keyword evidence="7" id="KW-0411">Iron-sulfur</keyword>
<dbReference type="GO" id="GO:0046872">
    <property type="term" value="F:metal ion binding"/>
    <property type="evidence" value="ECO:0007669"/>
    <property type="project" value="UniProtKB-KW"/>
</dbReference>
<evidence type="ECO:0000256" key="6">
    <source>
        <dbReference type="ARBA" id="ARBA00023004"/>
    </source>
</evidence>
<evidence type="ECO:0000256" key="3">
    <source>
        <dbReference type="ARBA" id="ARBA00022485"/>
    </source>
</evidence>
<dbReference type="KEGG" id="cmic:caldi_07370"/>
<evidence type="ECO:0000313" key="11">
    <source>
        <dbReference type="Proteomes" id="UP001163687"/>
    </source>
</evidence>
<evidence type="ECO:0000259" key="9">
    <source>
        <dbReference type="SMART" id="SM00790"/>
    </source>
</evidence>
<dbReference type="Pfam" id="PF01314">
    <property type="entry name" value="AFOR_C"/>
    <property type="match status" value="1"/>
</dbReference>
<accession>A0AA35CIJ7</accession>
<keyword evidence="6" id="KW-0408">Iron</keyword>
<feature type="domain" description="Aldehyde ferredoxin oxidoreductase N-terminal" evidence="9">
    <location>
        <begin position="6"/>
        <end position="207"/>
    </location>
</feature>
<sequence>MNIGGYHNKVAWVDLDTGTIRYEGIREEDARKYIGGRGLGVKYVYDNGPGVEPLSPRNILCVMTGPLTGTPVNMSGRLAVVTRSPLTGTVTDSHMGGYTAAKLRWAGFDGLVFRGKAARPTYVLVKDGMVSLHAAGDFWGHGVYETIAGLRELYGDDASVMAIGPAGENGVRFAAILNEDNRASGRGGTGAVMGSKNLKAIVIVGDKNNAPKPAVADGVFRSARKDALHAILEGAVTGPHKGGLSVYGTNVLTNVLNQLGAFPTRNAQSTHFEGAEAISGEAVKEHILVSDPTCHACPVACKKEVEVREGRWKVRVESFEYESAWALGAQVGNANREALAYMIDRCNDLGLDTIEMGNALAVAMEAHQKGLLAEKVEWGDAEKMVELIQATAYRRGLGDALAEGAAGAAKRLGDPDMAMSVKGQGIPAYDPRGVKGMGVSYATSNRGACHLRGYTVAAEVLGIPEPVDRLAVEGKGKLAKFFQDLFAFTDSLDICKFSSFSLTPAQYAALYHAMTGIPMTAEDVLRTGERIYNLERYYNNLNGFDGKDDTLPKRLLSEPATGASAGQVTELDVMLREYYEARGWENGVVPEKKLRELEIV</sequence>
<dbReference type="InterPro" id="IPR051919">
    <property type="entry name" value="W-dependent_AOR"/>
</dbReference>
<keyword evidence="3" id="KW-0004">4Fe-4S</keyword>
<dbReference type="Gene3D" id="3.60.9.10">
    <property type="entry name" value="Aldehyde ferredoxin oxidoreductase, N-terminal domain"/>
    <property type="match status" value="1"/>
</dbReference>
<organism evidence="10 11">
    <name type="scientific">Caldinitratiruptor microaerophilus</name>
    <dbReference type="NCBI Taxonomy" id="671077"/>
    <lineage>
        <taxon>Bacteria</taxon>
        <taxon>Bacillati</taxon>
        <taxon>Bacillota</taxon>
        <taxon>Clostridia</taxon>
        <taxon>Eubacteriales</taxon>
        <taxon>Symbiobacteriaceae</taxon>
        <taxon>Caldinitratiruptor</taxon>
    </lineage>
</organism>
<keyword evidence="5" id="KW-0560">Oxidoreductase</keyword>
<dbReference type="Proteomes" id="UP001163687">
    <property type="component" value="Chromosome"/>
</dbReference>
<reference evidence="10" key="1">
    <citation type="submission" date="2022-03" db="EMBL/GenBank/DDBJ databases">
        <title>Complete genome sequence of Caldinitratiruptor microaerophilus.</title>
        <authorList>
            <person name="Mukaiyama R."/>
            <person name="Nishiyama T."/>
            <person name="Ueda K."/>
        </authorList>
    </citation>
    <scope>NUCLEOTIDE SEQUENCE</scope>
    <source>
        <strain evidence="10">JCM 16183</strain>
    </source>
</reference>
<dbReference type="SMART" id="SM00790">
    <property type="entry name" value="AFOR_N"/>
    <property type="match status" value="1"/>
</dbReference>